<dbReference type="InterPro" id="IPR056924">
    <property type="entry name" value="SH3_Tf2-1"/>
</dbReference>
<proteinExistence type="predicted"/>
<accession>A0AA38NX46</accession>
<comment type="caution">
    <text evidence="2">The sequence shown here is derived from an EMBL/GenBank/DDBJ whole genome shotgun (WGS) entry which is preliminary data.</text>
</comment>
<dbReference type="EMBL" id="MU807018">
    <property type="protein sequence ID" value="KAJ3832264.1"/>
    <property type="molecule type" value="Genomic_DNA"/>
</dbReference>
<name>A0AA38NX46_9AGAR</name>
<keyword evidence="3" id="KW-1185">Reference proteome</keyword>
<evidence type="ECO:0000313" key="3">
    <source>
        <dbReference type="Proteomes" id="UP001163846"/>
    </source>
</evidence>
<protein>
    <recommendedName>
        <fullName evidence="1">Tf2-1-like SH3-like domain-containing protein</fullName>
    </recommendedName>
</protein>
<feature type="domain" description="Tf2-1-like SH3-like" evidence="1">
    <location>
        <begin position="1"/>
        <end position="43"/>
    </location>
</feature>
<evidence type="ECO:0000313" key="2">
    <source>
        <dbReference type="EMBL" id="KAJ3832264.1"/>
    </source>
</evidence>
<reference evidence="2" key="1">
    <citation type="submission" date="2022-08" db="EMBL/GenBank/DDBJ databases">
        <authorList>
            <consortium name="DOE Joint Genome Institute"/>
            <person name="Min B."/>
            <person name="Riley R."/>
            <person name="Sierra-Patev S."/>
            <person name="Naranjo-Ortiz M."/>
            <person name="Looney B."/>
            <person name="Konkel Z."/>
            <person name="Slot J.C."/>
            <person name="Sakamoto Y."/>
            <person name="Steenwyk J.L."/>
            <person name="Rokas A."/>
            <person name="Carro J."/>
            <person name="Camarero S."/>
            <person name="Ferreira P."/>
            <person name="Molpeceres G."/>
            <person name="Ruiz-Duenas F.J."/>
            <person name="Serrano A."/>
            <person name="Henrissat B."/>
            <person name="Drula E."/>
            <person name="Hughes K.W."/>
            <person name="Mata J.L."/>
            <person name="Ishikawa N.K."/>
            <person name="Vargas-Isla R."/>
            <person name="Ushijima S."/>
            <person name="Smith C.A."/>
            <person name="Ahrendt S."/>
            <person name="Andreopoulos W."/>
            <person name="He G."/>
            <person name="Labutti K."/>
            <person name="Lipzen A."/>
            <person name="Ng V."/>
            <person name="Sandor L."/>
            <person name="Barry K."/>
            <person name="Martinez A.T."/>
            <person name="Xiao Y."/>
            <person name="Gibbons J.G."/>
            <person name="Terashima K."/>
            <person name="Hibbett D.S."/>
            <person name="Grigoriev I.V."/>
        </authorList>
    </citation>
    <scope>NUCLEOTIDE SEQUENCE</scope>
    <source>
        <strain evidence="2">TFB9207</strain>
    </source>
</reference>
<dbReference type="Proteomes" id="UP001163846">
    <property type="component" value="Unassembled WGS sequence"/>
</dbReference>
<dbReference type="Pfam" id="PF24626">
    <property type="entry name" value="SH3_Tf2-1"/>
    <property type="match status" value="1"/>
</dbReference>
<organism evidence="2 3">
    <name type="scientific">Lentinula raphanica</name>
    <dbReference type="NCBI Taxonomy" id="153919"/>
    <lineage>
        <taxon>Eukaryota</taxon>
        <taxon>Fungi</taxon>
        <taxon>Dikarya</taxon>
        <taxon>Basidiomycota</taxon>
        <taxon>Agaricomycotina</taxon>
        <taxon>Agaricomycetes</taxon>
        <taxon>Agaricomycetidae</taxon>
        <taxon>Agaricales</taxon>
        <taxon>Marasmiineae</taxon>
        <taxon>Omphalotaceae</taxon>
        <taxon>Lentinula</taxon>
    </lineage>
</organism>
<gene>
    <name evidence="2" type="ORF">F5878DRAFT_548427</name>
</gene>
<evidence type="ECO:0000259" key="1">
    <source>
        <dbReference type="Pfam" id="PF24626"/>
    </source>
</evidence>
<feature type="non-terminal residue" evidence="2">
    <location>
        <position position="1"/>
    </location>
</feature>
<sequence length="50" mass="5993">LQPKFEGSFKIIRKLSDVTFELKLFPKYRRIHPVFHASKFATYTEFTISE</sequence>
<dbReference type="AlphaFoldDB" id="A0AA38NX46"/>